<dbReference type="PROSITE" id="PS50297">
    <property type="entry name" value="ANK_REP_REGION"/>
    <property type="match status" value="1"/>
</dbReference>
<accession>A0A9N9Q547</accession>
<keyword evidence="1" id="KW-0040">ANK repeat</keyword>
<feature type="region of interest" description="Disordered" evidence="2">
    <location>
        <begin position="80"/>
        <end position="99"/>
    </location>
</feature>
<dbReference type="InterPro" id="IPR002110">
    <property type="entry name" value="Ankyrin_rpt"/>
</dbReference>
<evidence type="ECO:0000313" key="4">
    <source>
        <dbReference type="Proteomes" id="UP000701801"/>
    </source>
</evidence>
<keyword evidence="4" id="KW-1185">Reference proteome</keyword>
<evidence type="ECO:0000256" key="1">
    <source>
        <dbReference type="PROSITE-ProRule" id="PRU00023"/>
    </source>
</evidence>
<feature type="repeat" description="ANK" evidence="1">
    <location>
        <begin position="15"/>
        <end position="44"/>
    </location>
</feature>
<evidence type="ECO:0000313" key="3">
    <source>
        <dbReference type="EMBL" id="CAG8975062.1"/>
    </source>
</evidence>
<gene>
    <name evidence="3" type="ORF">HYALB_00009924</name>
</gene>
<dbReference type="EMBL" id="CAJVRM010000125">
    <property type="protein sequence ID" value="CAG8975062.1"/>
    <property type="molecule type" value="Genomic_DNA"/>
</dbReference>
<sequence length="99" mass="11067">MPKGGVDVSSEPFGTPLYDAVFKGYLEVGEILLDAGADMKFKWEGQTHLEAAQEMGHTEIVKLLMKYQKKVEGIEEMLDDEAPGQRLTPSQTENCRHLL</sequence>
<dbReference type="Pfam" id="PF12796">
    <property type="entry name" value="Ank_2"/>
    <property type="match status" value="1"/>
</dbReference>
<name>A0A9N9Q547_9HELO</name>
<dbReference type="OrthoDB" id="539213at2759"/>
<dbReference type="PROSITE" id="PS50088">
    <property type="entry name" value="ANK_REPEAT"/>
    <property type="match status" value="1"/>
</dbReference>
<protein>
    <recommendedName>
        <fullName evidence="5">Ankyrin</fullName>
    </recommendedName>
</protein>
<evidence type="ECO:0008006" key="5">
    <source>
        <dbReference type="Google" id="ProtNLM"/>
    </source>
</evidence>
<proteinExistence type="predicted"/>
<evidence type="ECO:0000256" key="2">
    <source>
        <dbReference type="SAM" id="MobiDB-lite"/>
    </source>
</evidence>
<comment type="caution">
    <text evidence="3">The sequence shown here is derived from an EMBL/GenBank/DDBJ whole genome shotgun (WGS) entry which is preliminary data.</text>
</comment>
<dbReference type="InterPro" id="IPR036770">
    <property type="entry name" value="Ankyrin_rpt-contain_sf"/>
</dbReference>
<reference evidence="3" key="1">
    <citation type="submission" date="2021-07" db="EMBL/GenBank/DDBJ databases">
        <authorList>
            <person name="Durling M."/>
        </authorList>
    </citation>
    <scope>NUCLEOTIDE SEQUENCE</scope>
</reference>
<dbReference type="AlphaFoldDB" id="A0A9N9Q547"/>
<organism evidence="3 4">
    <name type="scientific">Hymenoscyphus albidus</name>
    <dbReference type="NCBI Taxonomy" id="595503"/>
    <lineage>
        <taxon>Eukaryota</taxon>
        <taxon>Fungi</taxon>
        <taxon>Dikarya</taxon>
        <taxon>Ascomycota</taxon>
        <taxon>Pezizomycotina</taxon>
        <taxon>Leotiomycetes</taxon>
        <taxon>Helotiales</taxon>
        <taxon>Helotiaceae</taxon>
        <taxon>Hymenoscyphus</taxon>
    </lineage>
</organism>
<dbReference type="Proteomes" id="UP000701801">
    <property type="component" value="Unassembled WGS sequence"/>
</dbReference>
<dbReference type="SUPFAM" id="SSF48403">
    <property type="entry name" value="Ankyrin repeat"/>
    <property type="match status" value="1"/>
</dbReference>
<dbReference type="Gene3D" id="1.25.40.20">
    <property type="entry name" value="Ankyrin repeat-containing domain"/>
    <property type="match status" value="1"/>
</dbReference>